<evidence type="ECO:0000313" key="2">
    <source>
        <dbReference type="EMBL" id="QHT32971.1"/>
    </source>
</evidence>
<dbReference type="Pfam" id="PF19174">
    <property type="entry name" value="DUF5856"/>
    <property type="match status" value="1"/>
</dbReference>
<protein>
    <submittedName>
        <fullName evidence="2">Uncharacterized protein</fullName>
    </submittedName>
</protein>
<name>A0A6C0EW87_9ZZZZ</name>
<evidence type="ECO:0000256" key="1">
    <source>
        <dbReference type="SAM" id="MobiDB-lite"/>
    </source>
</evidence>
<proteinExistence type="predicted"/>
<dbReference type="EMBL" id="MN738956">
    <property type="protein sequence ID" value="QHT32971.1"/>
    <property type="molecule type" value="Genomic_DNA"/>
</dbReference>
<sequence length="149" mass="17695">MANKTRKNMNRKSASSRNNKTKYSENELVMKFIEFLNIIKVYHWKTLSYPEHKATDELYESLNGRIDEFMETMLGKTGKRFNLSSVKHIPFYDYTNVKIFKHCIEIFKSYLVNMSNAPYFKNPANSDLLNIRDEILGDLNKFTYLLTFH</sequence>
<feature type="compositionally biased region" description="Basic residues" evidence="1">
    <location>
        <begin position="1"/>
        <end position="10"/>
    </location>
</feature>
<organism evidence="2">
    <name type="scientific">viral metagenome</name>
    <dbReference type="NCBI Taxonomy" id="1070528"/>
    <lineage>
        <taxon>unclassified sequences</taxon>
        <taxon>metagenomes</taxon>
        <taxon>organismal metagenomes</taxon>
    </lineage>
</organism>
<accession>A0A6C0EW87</accession>
<feature type="region of interest" description="Disordered" evidence="1">
    <location>
        <begin position="1"/>
        <end position="20"/>
    </location>
</feature>
<dbReference type="InterPro" id="IPR043876">
    <property type="entry name" value="DUF5856"/>
</dbReference>
<dbReference type="AlphaFoldDB" id="A0A6C0EW87"/>
<reference evidence="2" key="1">
    <citation type="journal article" date="2020" name="Nature">
        <title>Giant virus diversity and host interactions through global metagenomics.</title>
        <authorList>
            <person name="Schulz F."/>
            <person name="Roux S."/>
            <person name="Paez-Espino D."/>
            <person name="Jungbluth S."/>
            <person name="Walsh D.A."/>
            <person name="Denef V.J."/>
            <person name="McMahon K.D."/>
            <person name="Konstantinidis K.T."/>
            <person name="Eloe-Fadrosh E.A."/>
            <person name="Kyrpides N.C."/>
            <person name="Woyke T."/>
        </authorList>
    </citation>
    <scope>NUCLEOTIDE SEQUENCE</scope>
    <source>
        <strain evidence="2">GVMAG-M-3300009161-34</strain>
    </source>
</reference>